<evidence type="ECO:0000313" key="3">
    <source>
        <dbReference type="Proteomes" id="UP000054911"/>
    </source>
</evidence>
<dbReference type="InterPro" id="IPR023210">
    <property type="entry name" value="NADP_OxRdtase_dom"/>
</dbReference>
<reference evidence="2" key="1">
    <citation type="submission" date="2016-01" db="EMBL/GenBank/DDBJ databases">
        <authorList>
            <person name="Peeters C."/>
        </authorList>
    </citation>
    <scope>NUCLEOTIDE SEQUENCE [LARGE SCALE GENOMIC DNA]</scope>
    <source>
        <strain evidence="2">LMG 29323</strain>
    </source>
</reference>
<dbReference type="Pfam" id="PF00248">
    <property type="entry name" value="Aldo_ket_red"/>
    <property type="match status" value="1"/>
</dbReference>
<dbReference type="EMBL" id="FCOE02000002">
    <property type="protein sequence ID" value="SAK43858.1"/>
    <property type="molecule type" value="Genomic_DNA"/>
</dbReference>
<dbReference type="CDD" id="cd19104">
    <property type="entry name" value="AKR_unchar"/>
    <property type="match status" value="1"/>
</dbReference>
<accession>A0A157ZED9</accession>
<evidence type="ECO:0000259" key="1">
    <source>
        <dbReference type="Pfam" id="PF00248"/>
    </source>
</evidence>
<comment type="caution">
    <text evidence="2">The sequence shown here is derived from an EMBL/GenBank/DDBJ whole genome shotgun (WGS) entry which is preliminary data.</text>
</comment>
<dbReference type="STRING" id="1777141.AWB80_00675"/>
<organism evidence="2 3">
    <name type="scientific">Caballeronia pedi</name>
    <dbReference type="NCBI Taxonomy" id="1777141"/>
    <lineage>
        <taxon>Bacteria</taxon>
        <taxon>Pseudomonadati</taxon>
        <taxon>Pseudomonadota</taxon>
        <taxon>Betaproteobacteria</taxon>
        <taxon>Burkholderiales</taxon>
        <taxon>Burkholderiaceae</taxon>
        <taxon>Caballeronia</taxon>
    </lineage>
</organism>
<dbReference type="PANTHER" id="PTHR43312:SF1">
    <property type="entry name" value="NADP-DEPENDENT OXIDOREDUCTASE DOMAIN-CONTAINING PROTEIN"/>
    <property type="match status" value="1"/>
</dbReference>
<dbReference type="Proteomes" id="UP000054911">
    <property type="component" value="Unassembled WGS sequence"/>
</dbReference>
<proteinExistence type="predicted"/>
<dbReference type="AlphaFoldDB" id="A0A157ZED9"/>
<name>A0A157ZED9_9BURK</name>
<dbReference type="InterPro" id="IPR053135">
    <property type="entry name" value="AKR2_Oxidoreductase"/>
</dbReference>
<sequence>MKYRSIGRTDLKVSEIGFGCGGNAGLMVRGSFEEQLRIVEAALEAGINYFDVAPDYVGAEANLGRVLHTLHARPLLNSKVEIREENLDDIAGHVVRSVESSLKELGVDHLDVLQVHNAPVCGRRAPVGSDYHTLGVQHFFAPRGVLEGVRRVIDAGKVRYAGFVCRGNDAPYVRELLAAGMFSLLNVPYTLLNPSAGMVLPANLAVDKDGGAVLDDAHRAGAGAAIYSVLARGFLSDQSISGVGHHPLARDVSGNAADAEMMRERAARVSFLARESGISLAQAAFRFVLAHPGVTTALGGFSSMEQLKELCAVSGMGPFPDALNARLERVWQSNFAETASS</sequence>
<dbReference type="SUPFAM" id="SSF51430">
    <property type="entry name" value="NAD(P)-linked oxidoreductase"/>
    <property type="match status" value="1"/>
</dbReference>
<evidence type="ECO:0000313" key="2">
    <source>
        <dbReference type="EMBL" id="SAK43858.1"/>
    </source>
</evidence>
<protein>
    <submittedName>
        <fullName evidence="2">Aldo/keto reductase</fullName>
    </submittedName>
</protein>
<dbReference type="RefSeq" id="WP_061173227.1">
    <property type="nucleotide sequence ID" value="NZ_FCOE02000002.1"/>
</dbReference>
<dbReference type="OrthoDB" id="9768793at2"/>
<dbReference type="Gene3D" id="3.20.20.100">
    <property type="entry name" value="NADP-dependent oxidoreductase domain"/>
    <property type="match status" value="1"/>
</dbReference>
<feature type="domain" description="NADP-dependent oxidoreductase" evidence="1">
    <location>
        <begin position="15"/>
        <end position="331"/>
    </location>
</feature>
<keyword evidence="3" id="KW-1185">Reference proteome</keyword>
<dbReference type="InterPro" id="IPR036812">
    <property type="entry name" value="NAD(P)_OxRdtase_dom_sf"/>
</dbReference>
<dbReference type="PANTHER" id="PTHR43312">
    <property type="entry name" value="D-THREO-ALDOSE 1-DEHYDROGENASE"/>
    <property type="match status" value="1"/>
</dbReference>
<gene>
    <name evidence="2" type="ORF">AWB80_00675</name>
</gene>